<dbReference type="SUPFAM" id="SSF53590">
    <property type="entry name" value="Nucleoside hydrolase"/>
    <property type="match status" value="1"/>
</dbReference>
<dbReference type="AlphaFoldDB" id="A0AAW6DCZ7"/>
<evidence type="ECO:0000259" key="3">
    <source>
        <dbReference type="Pfam" id="PF01156"/>
    </source>
</evidence>
<evidence type="ECO:0000313" key="5">
    <source>
        <dbReference type="Proteomes" id="UP001212160"/>
    </source>
</evidence>
<feature type="domain" description="Inosine/uridine-preferring nucleoside hydrolase" evidence="3">
    <location>
        <begin position="6"/>
        <end position="315"/>
    </location>
</feature>
<evidence type="ECO:0000313" key="4">
    <source>
        <dbReference type="EMBL" id="MDB8687625.1"/>
    </source>
</evidence>
<dbReference type="Pfam" id="PF01156">
    <property type="entry name" value="IU_nuc_hydro"/>
    <property type="match status" value="1"/>
</dbReference>
<gene>
    <name evidence="4" type="ORF">PNW85_13270</name>
</gene>
<keyword evidence="1 4" id="KW-0378">Hydrolase</keyword>
<dbReference type="RefSeq" id="WP_272108225.1">
    <property type="nucleotide sequence ID" value="NZ_JAQMLA010000043.1"/>
</dbReference>
<dbReference type="InterPro" id="IPR023186">
    <property type="entry name" value="IUNH"/>
</dbReference>
<dbReference type="InterPro" id="IPR001910">
    <property type="entry name" value="Inosine/uridine_hydrolase_dom"/>
</dbReference>
<dbReference type="EMBL" id="JAQMLA010000043">
    <property type="protein sequence ID" value="MDB8687625.1"/>
    <property type="molecule type" value="Genomic_DNA"/>
</dbReference>
<evidence type="ECO:0000256" key="1">
    <source>
        <dbReference type="ARBA" id="ARBA00022801"/>
    </source>
</evidence>
<dbReference type="GO" id="GO:0005829">
    <property type="term" value="C:cytosol"/>
    <property type="evidence" value="ECO:0007669"/>
    <property type="project" value="TreeGrafter"/>
</dbReference>
<keyword evidence="2" id="KW-0326">Glycosidase</keyword>
<sequence length="322" mass="36321">MEKYKVILDTDFATDVDDAFALAYMLANPNVEVMGVVCVTGEALERAQLASALCIDMGQPDIPIYTGLETCILRKQYQYECPQKFLLDRWPHRDASDFPRCEAINFMRKTIRENPGEIILCCIGPLSDVGILFQIDPELPSLLRGMQILGGRFQYNEYSERSWLKKSGNTIGNEATLAQVLDWNVCIDGIASAMVVDPSHKFNYLRFVGDEMTMGIYMTREEFNTGLAKKLPPSLVDMANAWVEIGGRDFDRPLVHFHDAIGVATNFNPNICEFVRGTVNIEMDSPTLRGFTTFVEDPEGPHQIAVKVNPDEFFKEFTSVFK</sequence>
<accession>A0AAW6DCZ7</accession>
<organism evidence="4 5">
    <name type="scientific">Mediterraneibacter gnavus</name>
    <name type="common">Ruminococcus gnavus</name>
    <dbReference type="NCBI Taxonomy" id="33038"/>
    <lineage>
        <taxon>Bacteria</taxon>
        <taxon>Bacillati</taxon>
        <taxon>Bacillota</taxon>
        <taxon>Clostridia</taxon>
        <taxon>Lachnospirales</taxon>
        <taxon>Lachnospiraceae</taxon>
        <taxon>Mediterraneibacter</taxon>
    </lineage>
</organism>
<dbReference type="Gene3D" id="3.90.245.10">
    <property type="entry name" value="Ribonucleoside hydrolase-like"/>
    <property type="match status" value="1"/>
</dbReference>
<dbReference type="PANTHER" id="PTHR12304">
    <property type="entry name" value="INOSINE-URIDINE PREFERRING NUCLEOSIDE HYDROLASE"/>
    <property type="match status" value="1"/>
</dbReference>
<reference evidence="4" key="1">
    <citation type="submission" date="2023-01" db="EMBL/GenBank/DDBJ databases">
        <title>Human gut microbiome strain richness.</title>
        <authorList>
            <person name="Chen-Liaw A."/>
        </authorList>
    </citation>
    <scope>NUCLEOTIDE SEQUENCE</scope>
    <source>
        <strain evidence="4">RTP21484st1_H11_RTP21484_190118</strain>
    </source>
</reference>
<protein>
    <submittedName>
        <fullName evidence="4">Nucleoside hydrolase</fullName>
    </submittedName>
</protein>
<dbReference type="PANTHER" id="PTHR12304:SF4">
    <property type="entry name" value="URIDINE NUCLEOSIDASE"/>
    <property type="match status" value="1"/>
</dbReference>
<dbReference type="Proteomes" id="UP001212160">
    <property type="component" value="Unassembled WGS sequence"/>
</dbReference>
<comment type="caution">
    <text evidence="4">The sequence shown here is derived from an EMBL/GenBank/DDBJ whole genome shotgun (WGS) entry which is preliminary data.</text>
</comment>
<evidence type="ECO:0000256" key="2">
    <source>
        <dbReference type="ARBA" id="ARBA00023295"/>
    </source>
</evidence>
<proteinExistence type="predicted"/>
<name>A0AAW6DCZ7_MEDGN</name>
<dbReference type="GO" id="GO:0008477">
    <property type="term" value="F:purine nucleosidase activity"/>
    <property type="evidence" value="ECO:0007669"/>
    <property type="project" value="TreeGrafter"/>
</dbReference>
<dbReference type="InterPro" id="IPR036452">
    <property type="entry name" value="Ribo_hydro-like"/>
</dbReference>
<dbReference type="GO" id="GO:0006152">
    <property type="term" value="P:purine nucleoside catabolic process"/>
    <property type="evidence" value="ECO:0007669"/>
    <property type="project" value="TreeGrafter"/>
</dbReference>